<name>A0A918DFI6_9ACTN</name>
<dbReference type="PANTHER" id="PTHR11328">
    <property type="entry name" value="MAJOR FACILITATOR SUPERFAMILY DOMAIN-CONTAINING PROTEIN"/>
    <property type="match status" value="1"/>
</dbReference>
<sequence>MSAERLGRGRLLGYGAGSVGTGVFSAVPGLLLLYYLTDMLGVPAAVAGAVLVVPKIWDVLLNPLVGAASDREAVRMGRRTRLMLAGAVGLPLAFALMFAVPSASPRCPRSSCCSACRSSSGTAG</sequence>
<dbReference type="SUPFAM" id="SSF103473">
    <property type="entry name" value="MFS general substrate transporter"/>
    <property type="match status" value="1"/>
</dbReference>
<evidence type="ECO:0000313" key="2">
    <source>
        <dbReference type="EMBL" id="GGO61383.1"/>
    </source>
</evidence>
<proteinExistence type="predicted"/>
<keyword evidence="1" id="KW-0812">Transmembrane</keyword>
<feature type="transmembrane region" description="Helical" evidence="1">
    <location>
        <begin position="42"/>
        <end position="61"/>
    </location>
</feature>
<protein>
    <recommendedName>
        <fullName evidence="4">MFS transporter</fullName>
    </recommendedName>
</protein>
<gene>
    <name evidence="2" type="ORF">GCM10012289_03490</name>
</gene>
<keyword evidence="1" id="KW-1133">Transmembrane helix</keyword>
<dbReference type="Gene3D" id="1.20.1250.20">
    <property type="entry name" value="MFS general substrate transporter like domains"/>
    <property type="match status" value="1"/>
</dbReference>
<dbReference type="Pfam" id="PF13347">
    <property type="entry name" value="MFS_2"/>
    <property type="match status" value="1"/>
</dbReference>
<accession>A0A918DFI6</accession>
<evidence type="ECO:0000313" key="3">
    <source>
        <dbReference type="Proteomes" id="UP000646523"/>
    </source>
</evidence>
<dbReference type="PANTHER" id="PTHR11328:SF24">
    <property type="entry name" value="MAJOR FACILITATOR SUPERFAMILY (MFS) PROFILE DOMAIN-CONTAINING PROTEIN"/>
    <property type="match status" value="1"/>
</dbReference>
<dbReference type="GO" id="GO:0005886">
    <property type="term" value="C:plasma membrane"/>
    <property type="evidence" value="ECO:0007669"/>
    <property type="project" value="TreeGrafter"/>
</dbReference>
<dbReference type="GO" id="GO:0008643">
    <property type="term" value="P:carbohydrate transport"/>
    <property type="evidence" value="ECO:0007669"/>
    <property type="project" value="InterPro"/>
</dbReference>
<keyword evidence="3" id="KW-1185">Reference proteome</keyword>
<dbReference type="EMBL" id="BMNH01000001">
    <property type="protein sequence ID" value="GGO61383.1"/>
    <property type="molecule type" value="Genomic_DNA"/>
</dbReference>
<dbReference type="Proteomes" id="UP000646523">
    <property type="component" value="Unassembled WGS sequence"/>
</dbReference>
<reference evidence="2" key="1">
    <citation type="journal article" date="2014" name="Int. J. Syst. Evol. Microbiol.">
        <title>Complete genome sequence of Corynebacterium casei LMG S-19264T (=DSM 44701T), isolated from a smear-ripened cheese.</title>
        <authorList>
            <consortium name="US DOE Joint Genome Institute (JGI-PGF)"/>
            <person name="Walter F."/>
            <person name="Albersmeier A."/>
            <person name="Kalinowski J."/>
            <person name="Ruckert C."/>
        </authorList>
    </citation>
    <scope>NUCLEOTIDE SEQUENCE</scope>
    <source>
        <strain evidence="2">CGMCC 4.7368</strain>
    </source>
</reference>
<reference evidence="2" key="2">
    <citation type="submission" date="2020-09" db="EMBL/GenBank/DDBJ databases">
        <authorList>
            <person name="Sun Q."/>
            <person name="Zhou Y."/>
        </authorList>
    </citation>
    <scope>NUCLEOTIDE SEQUENCE</scope>
    <source>
        <strain evidence="2">CGMCC 4.7368</strain>
    </source>
</reference>
<comment type="caution">
    <text evidence="2">The sequence shown here is derived from an EMBL/GenBank/DDBJ whole genome shotgun (WGS) entry which is preliminary data.</text>
</comment>
<keyword evidence="1" id="KW-0472">Membrane</keyword>
<feature type="transmembrane region" description="Helical" evidence="1">
    <location>
        <begin position="82"/>
        <end position="103"/>
    </location>
</feature>
<dbReference type="RefSeq" id="WP_372459670.1">
    <property type="nucleotide sequence ID" value="NZ_BMNH01000001.1"/>
</dbReference>
<dbReference type="GO" id="GO:0015293">
    <property type="term" value="F:symporter activity"/>
    <property type="evidence" value="ECO:0007669"/>
    <property type="project" value="InterPro"/>
</dbReference>
<dbReference type="InterPro" id="IPR036259">
    <property type="entry name" value="MFS_trans_sf"/>
</dbReference>
<feature type="transmembrane region" description="Helical" evidence="1">
    <location>
        <begin position="12"/>
        <end position="36"/>
    </location>
</feature>
<evidence type="ECO:0000256" key="1">
    <source>
        <dbReference type="SAM" id="Phobius"/>
    </source>
</evidence>
<dbReference type="InterPro" id="IPR039672">
    <property type="entry name" value="MFS_2"/>
</dbReference>
<organism evidence="2 3">
    <name type="scientific">Nonomuraea cavernae</name>
    <dbReference type="NCBI Taxonomy" id="2045107"/>
    <lineage>
        <taxon>Bacteria</taxon>
        <taxon>Bacillati</taxon>
        <taxon>Actinomycetota</taxon>
        <taxon>Actinomycetes</taxon>
        <taxon>Streptosporangiales</taxon>
        <taxon>Streptosporangiaceae</taxon>
        <taxon>Nonomuraea</taxon>
    </lineage>
</organism>
<evidence type="ECO:0008006" key="4">
    <source>
        <dbReference type="Google" id="ProtNLM"/>
    </source>
</evidence>
<dbReference type="AlphaFoldDB" id="A0A918DFI6"/>